<dbReference type="EMBL" id="CAWUHC010000027">
    <property type="protein sequence ID" value="CAK7219389.1"/>
    <property type="molecule type" value="Genomic_DNA"/>
</dbReference>
<reference evidence="2 3" key="1">
    <citation type="submission" date="2024-01" db="EMBL/GenBank/DDBJ databases">
        <authorList>
            <person name="Allen C."/>
            <person name="Tagirdzhanova G."/>
        </authorList>
    </citation>
    <scope>NUCLEOTIDE SEQUENCE [LARGE SCALE GENOMIC DNA]</scope>
</reference>
<feature type="compositionally biased region" description="Polar residues" evidence="1">
    <location>
        <begin position="42"/>
        <end position="74"/>
    </location>
</feature>
<feature type="compositionally biased region" description="Low complexity" evidence="1">
    <location>
        <begin position="88"/>
        <end position="98"/>
    </location>
</feature>
<keyword evidence="3" id="KW-1185">Reference proteome</keyword>
<accession>A0ABP0BJI5</accession>
<evidence type="ECO:0000313" key="2">
    <source>
        <dbReference type="EMBL" id="CAK7219389.1"/>
    </source>
</evidence>
<organism evidence="2 3">
    <name type="scientific">Sporothrix bragantina</name>
    <dbReference type="NCBI Taxonomy" id="671064"/>
    <lineage>
        <taxon>Eukaryota</taxon>
        <taxon>Fungi</taxon>
        <taxon>Dikarya</taxon>
        <taxon>Ascomycota</taxon>
        <taxon>Pezizomycotina</taxon>
        <taxon>Sordariomycetes</taxon>
        <taxon>Sordariomycetidae</taxon>
        <taxon>Ophiostomatales</taxon>
        <taxon>Ophiostomataceae</taxon>
        <taxon>Sporothrix</taxon>
    </lineage>
</organism>
<protein>
    <submittedName>
        <fullName evidence="2">Uncharacterized protein</fullName>
    </submittedName>
</protein>
<proteinExistence type="predicted"/>
<evidence type="ECO:0000256" key="1">
    <source>
        <dbReference type="SAM" id="MobiDB-lite"/>
    </source>
</evidence>
<dbReference type="Proteomes" id="UP001642406">
    <property type="component" value="Unassembled WGS sequence"/>
</dbReference>
<name>A0ABP0BJI5_9PEZI</name>
<feature type="region of interest" description="Disordered" evidence="1">
    <location>
        <begin position="20"/>
        <end position="101"/>
    </location>
</feature>
<evidence type="ECO:0000313" key="3">
    <source>
        <dbReference type="Proteomes" id="UP001642406"/>
    </source>
</evidence>
<sequence length="140" mass="15308">MQRASRPFSNISALSGISNFRAGAQAQQQQQPLMGHSRNWSDDSNNGTPNISPNHTPNYTPGQTPAHTPGNTPSHSRDRTRDRSNSYQQVQHQQPQVPKLDVVSEVVEHMHGHYGPTHAVAGQTRANADVEIDISSPMAP</sequence>
<gene>
    <name evidence="2" type="ORF">SBRCBS47491_003827</name>
</gene>
<comment type="caution">
    <text evidence="2">The sequence shown here is derived from an EMBL/GenBank/DDBJ whole genome shotgun (WGS) entry which is preliminary data.</text>
</comment>
<feature type="compositionally biased region" description="Basic and acidic residues" evidence="1">
    <location>
        <begin position="75"/>
        <end position="84"/>
    </location>
</feature>